<keyword evidence="4 9" id="KW-0498">Mitosis</keyword>
<dbReference type="GO" id="GO:0007059">
    <property type="term" value="P:chromosome segregation"/>
    <property type="evidence" value="ECO:0007669"/>
    <property type="project" value="InterPro"/>
</dbReference>
<organism evidence="12 13">
    <name type="scientific">Schizopora paradoxa</name>
    <dbReference type="NCBI Taxonomy" id="27342"/>
    <lineage>
        <taxon>Eukaryota</taxon>
        <taxon>Fungi</taxon>
        <taxon>Dikarya</taxon>
        <taxon>Basidiomycota</taxon>
        <taxon>Agaricomycotina</taxon>
        <taxon>Agaricomycetes</taxon>
        <taxon>Hymenochaetales</taxon>
        <taxon>Schizoporaceae</taxon>
        <taxon>Schizopora</taxon>
    </lineage>
</organism>
<keyword evidence="13" id="KW-1185">Reference proteome</keyword>
<comment type="subunit">
    <text evidence="9">Component of the NDC80 complex.</text>
</comment>
<dbReference type="CDD" id="cd23784">
    <property type="entry name" value="RWD_Spc25"/>
    <property type="match status" value="1"/>
</dbReference>
<dbReference type="GO" id="GO:0051301">
    <property type="term" value="P:cell division"/>
    <property type="evidence" value="ECO:0007669"/>
    <property type="project" value="UniProtKB-UniRule"/>
</dbReference>
<feature type="domain" description="Chromosome segregation protein Spc25 C-terminal" evidence="11">
    <location>
        <begin position="171"/>
        <end position="240"/>
    </location>
</feature>
<feature type="coiled-coil region" evidence="10">
    <location>
        <begin position="90"/>
        <end position="145"/>
    </location>
</feature>
<dbReference type="FunCoup" id="A0A0H2RV79">
    <property type="interactions" value="124"/>
</dbReference>
<dbReference type="EMBL" id="KQ085923">
    <property type="protein sequence ID" value="KLO15900.1"/>
    <property type="molecule type" value="Genomic_DNA"/>
</dbReference>
<evidence type="ECO:0000256" key="2">
    <source>
        <dbReference type="ARBA" id="ARBA00022454"/>
    </source>
</evidence>
<dbReference type="InterPro" id="IPR045143">
    <property type="entry name" value="Spc25"/>
</dbReference>
<sequence>MAAIYGRPIDLAALLESQQPEVDLKIKDFEASTRNFLKAVSLYTSRAIEEISSRKTRHAAELKKSAEKRQQAEVEITACKVKEIKLMEVLEKEQAEKKDSESSVNELKRQFGSIKEKCSTADVEIEQYREEVESLRREKTKDMNMLNKHANRTSPELEDLESLLQCVMEGVEGDKILVRFPGLDPLERQREFSLVIDVSSLTYKVPITTPPLPTLPLLVDHLNSSRDIYTFIKTVRQAFQDFVDLR</sequence>
<dbReference type="Gene3D" id="3.30.457.50">
    <property type="entry name" value="Chromosome segregation protein Spc25"/>
    <property type="match status" value="1"/>
</dbReference>
<evidence type="ECO:0000256" key="6">
    <source>
        <dbReference type="ARBA" id="ARBA00023054"/>
    </source>
</evidence>
<evidence type="ECO:0000259" key="11">
    <source>
        <dbReference type="Pfam" id="PF08234"/>
    </source>
</evidence>
<reference evidence="12 13" key="1">
    <citation type="submission" date="2015-04" db="EMBL/GenBank/DDBJ databases">
        <title>Complete genome sequence of Schizopora paradoxa KUC8140, a cosmopolitan wood degrader in East Asia.</title>
        <authorList>
            <consortium name="DOE Joint Genome Institute"/>
            <person name="Min B."/>
            <person name="Park H."/>
            <person name="Jang Y."/>
            <person name="Kim J.-J."/>
            <person name="Kim K.H."/>
            <person name="Pangilinan J."/>
            <person name="Lipzen A."/>
            <person name="Riley R."/>
            <person name="Grigoriev I.V."/>
            <person name="Spatafora J.W."/>
            <person name="Choi I.-G."/>
        </authorList>
    </citation>
    <scope>NUCLEOTIDE SEQUENCE [LARGE SCALE GENOMIC DNA]</scope>
    <source>
        <strain evidence="12 13">KUC8140</strain>
    </source>
</reference>
<comment type="function">
    <text evidence="9">Acts as a component of the essential kinetochore-associated NDC80 complex, which is required for chromosome segregation and spindle checkpoint activity.</text>
</comment>
<evidence type="ECO:0000313" key="12">
    <source>
        <dbReference type="EMBL" id="KLO15900.1"/>
    </source>
</evidence>
<dbReference type="AlphaFoldDB" id="A0A0H2RV79"/>
<evidence type="ECO:0000256" key="7">
    <source>
        <dbReference type="ARBA" id="ARBA00023306"/>
    </source>
</evidence>
<gene>
    <name evidence="12" type="ORF">SCHPADRAFT_920100</name>
</gene>
<keyword evidence="6 10" id="KW-0175">Coiled coil</keyword>
<evidence type="ECO:0000256" key="8">
    <source>
        <dbReference type="ARBA" id="ARBA00023328"/>
    </source>
</evidence>
<dbReference type="PANTHER" id="PTHR14281">
    <property type="entry name" value="KINETOCHORE PROTEIN SPC25-RELATED"/>
    <property type="match status" value="1"/>
</dbReference>
<evidence type="ECO:0000313" key="13">
    <source>
        <dbReference type="Proteomes" id="UP000053477"/>
    </source>
</evidence>
<evidence type="ECO:0000256" key="3">
    <source>
        <dbReference type="ARBA" id="ARBA00022618"/>
    </source>
</evidence>
<dbReference type="PANTHER" id="PTHR14281:SF0">
    <property type="entry name" value="KINETOCHORE PROTEIN SPC25"/>
    <property type="match status" value="1"/>
</dbReference>
<evidence type="ECO:0000256" key="9">
    <source>
        <dbReference type="RuleBase" id="RU367150"/>
    </source>
</evidence>
<keyword evidence="3 9" id="KW-0132">Cell division</keyword>
<dbReference type="InterPro" id="IPR013255">
    <property type="entry name" value="Spc25_C"/>
</dbReference>
<dbReference type="GO" id="GO:0031262">
    <property type="term" value="C:Ndc80 complex"/>
    <property type="evidence" value="ECO:0007669"/>
    <property type="project" value="InterPro"/>
</dbReference>
<evidence type="ECO:0000256" key="5">
    <source>
        <dbReference type="ARBA" id="ARBA00022838"/>
    </source>
</evidence>
<evidence type="ECO:0000256" key="1">
    <source>
        <dbReference type="ARBA" id="ARBA00006379"/>
    </source>
</evidence>
<accession>A0A0H2RV79</accession>
<name>A0A0H2RV79_9AGAM</name>
<evidence type="ECO:0000256" key="4">
    <source>
        <dbReference type="ARBA" id="ARBA00022776"/>
    </source>
</evidence>
<keyword evidence="5 9" id="KW-0995">Kinetochore</keyword>
<dbReference type="STRING" id="27342.A0A0H2RV79"/>
<keyword evidence="9" id="KW-0539">Nucleus</keyword>
<dbReference type="OrthoDB" id="4056921at2759"/>
<keyword evidence="7 9" id="KW-0131">Cell cycle</keyword>
<keyword evidence="2 9" id="KW-0158">Chromosome</keyword>
<keyword evidence="8 9" id="KW-0137">Centromere</keyword>
<comment type="subcellular location">
    <subcellularLocation>
        <location evidence="9">Nucleus</location>
    </subcellularLocation>
    <subcellularLocation>
        <location evidence="9">Chromosome</location>
        <location evidence="9">Centromere</location>
        <location evidence="9">Kinetochore</location>
    </subcellularLocation>
</comment>
<dbReference type="Proteomes" id="UP000053477">
    <property type="component" value="Unassembled WGS sequence"/>
</dbReference>
<dbReference type="InParanoid" id="A0A0H2RV79"/>
<protein>
    <recommendedName>
        <fullName evidence="9">Kinetochore protein SPC25</fullName>
    </recommendedName>
</protein>
<evidence type="ECO:0000256" key="10">
    <source>
        <dbReference type="SAM" id="Coils"/>
    </source>
</evidence>
<comment type="similarity">
    <text evidence="1 9">Belongs to the SPC25 family.</text>
</comment>
<proteinExistence type="inferred from homology"/>
<dbReference type="Pfam" id="PF08234">
    <property type="entry name" value="Spindle_Spc25"/>
    <property type="match status" value="1"/>
</dbReference>
<dbReference type="GO" id="GO:0005634">
    <property type="term" value="C:nucleus"/>
    <property type="evidence" value="ECO:0007669"/>
    <property type="project" value="UniProtKB-SubCell"/>
</dbReference>